<dbReference type="Pfam" id="PF01638">
    <property type="entry name" value="HxlR"/>
    <property type="match status" value="1"/>
</dbReference>
<gene>
    <name evidence="5" type="ORF">NDI86_11630</name>
</gene>
<dbReference type="SUPFAM" id="SSF46785">
    <property type="entry name" value="Winged helix' DNA-binding domain"/>
    <property type="match status" value="1"/>
</dbReference>
<organism evidence="5 6">
    <name type="scientific">Haloarcula onubensis</name>
    <dbReference type="NCBI Taxonomy" id="2950539"/>
    <lineage>
        <taxon>Archaea</taxon>
        <taxon>Methanobacteriati</taxon>
        <taxon>Methanobacteriota</taxon>
        <taxon>Stenosarchaea group</taxon>
        <taxon>Halobacteria</taxon>
        <taxon>Halobacteriales</taxon>
        <taxon>Haloarculaceae</taxon>
        <taxon>Haloarcula</taxon>
    </lineage>
</organism>
<comment type="caution">
    <text evidence="5">The sequence shown here is derived from an EMBL/GenBank/DDBJ whole genome shotgun (WGS) entry which is preliminary data.</text>
</comment>
<evidence type="ECO:0000256" key="2">
    <source>
        <dbReference type="ARBA" id="ARBA00023125"/>
    </source>
</evidence>
<sequence length="118" mass="13053">MAAETADRQASVERHNEAACPVVRAIDRIGTPWRLNVVHALAGGEMRFNGLKEATDARSKTLSDALDALVEHGIVDRRMEEAAPVAVYYSLTPKGRALLDVLDELDDWAREWEDAAPR</sequence>
<dbReference type="InterPro" id="IPR036388">
    <property type="entry name" value="WH-like_DNA-bd_sf"/>
</dbReference>
<keyword evidence="6" id="KW-1185">Reference proteome</keyword>
<dbReference type="EMBL" id="JAMQOS010000003">
    <property type="protein sequence ID" value="MDS0282777.1"/>
    <property type="molecule type" value="Genomic_DNA"/>
</dbReference>
<dbReference type="SMART" id="SM00418">
    <property type="entry name" value="HTH_ARSR"/>
    <property type="match status" value="1"/>
</dbReference>
<reference evidence="5 6" key="1">
    <citation type="submission" date="2022-06" db="EMBL/GenBank/DDBJ databases">
        <title>Halomicroarcula sp. a new haloarchaeum isolate from saline soil.</title>
        <authorList>
            <person name="Strakova D."/>
            <person name="Galisteo C."/>
            <person name="Sanchez-Porro C."/>
            <person name="Ventosa A."/>
        </authorList>
    </citation>
    <scope>NUCLEOTIDE SEQUENCE [LARGE SCALE GENOMIC DNA]</scope>
    <source>
        <strain evidence="5 6">S3CR25-11</strain>
    </source>
</reference>
<evidence type="ECO:0000259" key="4">
    <source>
        <dbReference type="PROSITE" id="PS51118"/>
    </source>
</evidence>
<dbReference type="CDD" id="cd00090">
    <property type="entry name" value="HTH_ARSR"/>
    <property type="match status" value="1"/>
</dbReference>
<keyword evidence="3" id="KW-0804">Transcription</keyword>
<dbReference type="InterPro" id="IPR002577">
    <property type="entry name" value="HTH_HxlR"/>
</dbReference>
<dbReference type="PANTHER" id="PTHR33204:SF18">
    <property type="entry name" value="TRANSCRIPTIONAL REGULATORY PROTEIN"/>
    <property type="match status" value="1"/>
</dbReference>
<proteinExistence type="predicted"/>
<dbReference type="PANTHER" id="PTHR33204">
    <property type="entry name" value="TRANSCRIPTIONAL REGULATOR, MARR FAMILY"/>
    <property type="match status" value="1"/>
</dbReference>
<keyword evidence="1" id="KW-0805">Transcription regulation</keyword>
<dbReference type="InterPro" id="IPR036390">
    <property type="entry name" value="WH_DNA-bd_sf"/>
</dbReference>
<dbReference type="PROSITE" id="PS51118">
    <property type="entry name" value="HTH_HXLR"/>
    <property type="match status" value="1"/>
</dbReference>
<dbReference type="InterPro" id="IPR001845">
    <property type="entry name" value="HTH_ArsR_DNA-bd_dom"/>
</dbReference>
<dbReference type="Gene3D" id="1.10.10.10">
    <property type="entry name" value="Winged helix-like DNA-binding domain superfamily/Winged helix DNA-binding domain"/>
    <property type="match status" value="1"/>
</dbReference>
<accession>A0ABU2FPU7</accession>
<dbReference type="InterPro" id="IPR011991">
    <property type="entry name" value="ArsR-like_HTH"/>
</dbReference>
<evidence type="ECO:0000256" key="3">
    <source>
        <dbReference type="ARBA" id="ARBA00023163"/>
    </source>
</evidence>
<evidence type="ECO:0000256" key="1">
    <source>
        <dbReference type="ARBA" id="ARBA00023015"/>
    </source>
</evidence>
<name>A0ABU2FPU7_9EURY</name>
<keyword evidence="2" id="KW-0238">DNA-binding</keyword>
<dbReference type="Proteomes" id="UP001268864">
    <property type="component" value="Unassembled WGS sequence"/>
</dbReference>
<protein>
    <submittedName>
        <fullName evidence="5">Helix-turn-helix transcriptional regulator</fullName>
    </submittedName>
</protein>
<feature type="domain" description="HTH hxlR-type" evidence="4">
    <location>
        <begin position="20"/>
        <end position="117"/>
    </location>
</feature>
<evidence type="ECO:0000313" key="6">
    <source>
        <dbReference type="Proteomes" id="UP001268864"/>
    </source>
</evidence>
<evidence type="ECO:0000313" key="5">
    <source>
        <dbReference type="EMBL" id="MDS0282777.1"/>
    </source>
</evidence>